<keyword evidence="2 3" id="KW-0808">Transferase</keyword>
<dbReference type="Pfam" id="PF03808">
    <property type="entry name" value="Glyco_tran_WecG"/>
    <property type="match status" value="1"/>
</dbReference>
<dbReference type="InterPro" id="IPR004629">
    <property type="entry name" value="WecG_TagA_CpsF"/>
</dbReference>
<protein>
    <submittedName>
        <fullName evidence="3">UDP-N-acetyl-D-mannosaminuronic acid transferase</fullName>
    </submittedName>
</protein>
<dbReference type="PANTHER" id="PTHR34136:SF1">
    <property type="entry name" value="UDP-N-ACETYL-D-MANNOSAMINURONIC ACID TRANSFERASE"/>
    <property type="match status" value="1"/>
</dbReference>
<keyword evidence="1" id="KW-0328">Glycosyltransferase</keyword>
<evidence type="ECO:0000256" key="2">
    <source>
        <dbReference type="ARBA" id="ARBA00022679"/>
    </source>
</evidence>
<keyword evidence="4" id="KW-1185">Reference proteome</keyword>
<accession>A0ABM7YKK0</accession>
<dbReference type="NCBIfam" id="TIGR00696">
    <property type="entry name" value="wecG_tagA_cpsF"/>
    <property type="match status" value="1"/>
</dbReference>
<dbReference type="PANTHER" id="PTHR34136">
    <property type="match status" value="1"/>
</dbReference>
<sequence>MIRTNRTILGVDIAVRQSAALVQELLDRTSTGETVRVAFANANLLNVSATSPPLRVALRRFLVVNDGSGINLASRLLGYGAFPDNLNGTDFIPYFLTSAHRTLKIYLLGASAEVVSQAAAVIRQRWPEHRVVGLRDGYFHSEQEPEIRREIAETGADVVLVALGNGKQEHFAATLDQTGAAVFCVGALFDFLSGRVGRAPTWMRGLGIEWVYRLLLEPGRLWRRYVLGNPLFVWRVLWSRGRSGTGHLQEGQR</sequence>
<dbReference type="Proteomes" id="UP001057498">
    <property type="component" value="Chromosome"/>
</dbReference>
<dbReference type="RefSeq" id="WP_251973020.1">
    <property type="nucleotide sequence ID" value="NZ_AP025730.1"/>
</dbReference>
<evidence type="ECO:0000313" key="4">
    <source>
        <dbReference type="Proteomes" id="UP001057498"/>
    </source>
</evidence>
<gene>
    <name evidence="3" type="ORF">CATMQ487_19080</name>
</gene>
<evidence type="ECO:0000256" key="1">
    <source>
        <dbReference type="ARBA" id="ARBA00022676"/>
    </source>
</evidence>
<dbReference type="CDD" id="cd06533">
    <property type="entry name" value="Glyco_transf_WecG_TagA"/>
    <property type="match status" value="1"/>
</dbReference>
<organism evidence="3 4">
    <name type="scientific">Sphaerotilus microaerophilus</name>
    <dbReference type="NCBI Taxonomy" id="2914710"/>
    <lineage>
        <taxon>Bacteria</taxon>
        <taxon>Pseudomonadati</taxon>
        <taxon>Pseudomonadota</taxon>
        <taxon>Betaproteobacteria</taxon>
        <taxon>Burkholderiales</taxon>
        <taxon>Sphaerotilaceae</taxon>
        <taxon>Sphaerotilus</taxon>
    </lineage>
</organism>
<dbReference type="EMBL" id="AP025730">
    <property type="protein sequence ID" value="BDI04938.1"/>
    <property type="molecule type" value="Genomic_DNA"/>
</dbReference>
<reference evidence="3" key="1">
    <citation type="submission" date="2022-04" db="EMBL/GenBank/DDBJ databases">
        <title>Whole genome sequence of Sphaerotilus sp. FB-5.</title>
        <authorList>
            <person name="Takeda M."/>
            <person name="Narihara S."/>
            <person name="Akimoto M."/>
            <person name="Akimoto R."/>
            <person name="Nishiyashiki S."/>
            <person name="Murakami T."/>
        </authorList>
    </citation>
    <scope>NUCLEOTIDE SEQUENCE</scope>
    <source>
        <strain evidence="3">FB-5</strain>
    </source>
</reference>
<proteinExistence type="predicted"/>
<evidence type="ECO:0000313" key="3">
    <source>
        <dbReference type="EMBL" id="BDI04938.1"/>
    </source>
</evidence>
<name>A0ABM7YKK0_9BURK</name>
<dbReference type="GO" id="GO:0016740">
    <property type="term" value="F:transferase activity"/>
    <property type="evidence" value="ECO:0007669"/>
    <property type="project" value="UniProtKB-KW"/>
</dbReference>